<dbReference type="AlphaFoldDB" id="A0A095HKF8"/>
<proteinExistence type="inferred from homology"/>
<dbReference type="InterPro" id="IPR029045">
    <property type="entry name" value="ClpP/crotonase-like_dom_sf"/>
</dbReference>
<dbReference type="SUPFAM" id="SSF52096">
    <property type="entry name" value="ClpP/crotonase"/>
    <property type="match status" value="1"/>
</dbReference>
<gene>
    <name evidence="3" type="ORF">CWD88_23530</name>
    <name evidence="2" type="ORF">Y036_3991</name>
</gene>
<dbReference type="EMBL" id="JQIM01000009">
    <property type="protein sequence ID" value="KGX11151.1"/>
    <property type="molecule type" value="Genomic_DNA"/>
</dbReference>
<dbReference type="NCBIfam" id="NF005498">
    <property type="entry name" value="PRK07112.1"/>
    <property type="match status" value="1"/>
</dbReference>
<evidence type="ECO:0000313" key="4">
    <source>
        <dbReference type="Proteomes" id="UP000030475"/>
    </source>
</evidence>
<dbReference type="Proteomes" id="UP000231878">
    <property type="component" value="Unassembled WGS sequence"/>
</dbReference>
<dbReference type="CDD" id="cd06558">
    <property type="entry name" value="crotonase-like"/>
    <property type="match status" value="1"/>
</dbReference>
<evidence type="ECO:0000313" key="2">
    <source>
        <dbReference type="EMBL" id="KGX11151.1"/>
    </source>
</evidence>
<reference evidence="3 5" key="2">
    <citation type="submission" date="2017-11" db="EMBL/GenBank/DDBJ databases">
        <title>Molecular characterization of Burkholderia pseudomallei and closely related isolates from Vietnam.</title>
        <authorList>
            <person name="Ustinov D.V."/>
            <person name="Antonov A.S."/>
            <person name="Avdusheva E.F."/>
            <person name="Shpak I.M."/>
            <person name="Zakharova I.B."/>
            <person name="Thi L.A."/>
            <person name="Teteryatnikova N."/>
            <person name="Lopasteyskaya Y.A."/>
            <person name="Kuzyutina J.A."/>
            <person name="Ngo T.N."/>
            <person name="Victorov D.V."/>
        </authorList>
    </citation>
    <scope>NUCLEOTIDE SEQUENCE [LARGE SCALE GENOMIC DNA]</scope>
    <source>
        <strain evidence="3 5">V1512</strain>
    </source>
</reference>
<dbReference type="Gene3D" id="3.90.226.10">
    <property type="entry name" value="2-enoyl-CoA Hydratase, Chain A, domain 1"/>
    <property type="match status" value="1"/>
</dbReference>
<evidence type="ECO:0000313" key="3">
    <source>
        <dbReference type="EMBL" id="PJO63836.1"/>
    </source>
</evidence>
<dbReference type="EMBL" id="PHRB01000027">
    <property type="protein sequence ID" value="PJO63836.1"/>
    <property type="molecule type" value="Genomic_DNA"/>
</dbReference>
<dbReference type="PANTHER" id="PTHR42964:SF1">
    <property type="entry name" value="POLYKETIDE BIOSYNTHESIS ENOYL-COA HYDRATASE PKSH-RELATED"/>
    <property type="match status" value="1"/>
</dbReference>
<accession>A0A095HKF8</accession>
<organism evidence="2 4">
    <name type="scientific">Burkholderia pseudomallei</name>
    <name type="common">Pseudomonas pseudomallei</name>
    <dbReference type="NCBI Taxonomy" id="28450"/>
    <lineage>
        <taxon>Bacteria</taxon>
        <taxon>Pseudomonadati</taxon>
        <taxon>Pseudomonadota</taxon>
        <taxon>Betaproteobacteria</taxon>
        <taxon>Burkholderiales</taxon>
        <taxon>Burkholderiaceae</taxon>
        <taxon>Burkholderia</taxon>
        <taxon>pseudomallei group</taxon>
    </lineage>
</organism>
<dbReference type="KEGG" id="but:X994_6119"/>
<protein>
    <submittedName>
        <fullName evidence="2 3">Enoyl-CoA hydratase</fullName>
    </submittedName>
</protein>
<dbReference type="Pfam" id="PF00378">
    <property type="entry name" value="ECH_1"/>
    <property type="match status" value="1"/>
</dbReference>
<dbReference type="OrthoDB" id="9807606at2"/>
<dbReference type="PANTHER" id="PTHR42964">
    <property type="entry name" value="ENOYL-COA HYDRATASE"/>
    <property type="match status" value="1"/>
</dbReference>
<sequence length="258" mass="28517">MDMLSRPADYRTIRVRYDGDICFLQLHRPDAQNAINNRMIAECMDVLDRCEHAAKIVVLQGLPDVFCFGADFSDIAEKPDALIDSDAIYGLWHRLATGPYITIAHVQGKVNAGGIGFVAASDIAICDENVPFSLSELLFGLIPACVLPFLARRIGTPKAHYMTLMTQPVTAQQAFSWGLVDAIGANTDTLVRKHLLRLRCLNKASVARYKSYAATLDDTLAAARPGAVRVSIEMFADPENRRKIARYVDTGKFPWEAD</sequence>
<comment type="similarity">
    <text evidence="1">Belongs to the enoyl-CoA hydratase/isomerase family.</text>
</comment>
<dbReference type="GO" id="GO:0003824">
    <property type="term" value="F:catalytic activity"/>
    <property type="evidence" value="ECO:0007669"/>
    <property type="project" value="UniProtKB-ARBA"/>
</dbReference>
<dbReference type="InterPro" id="IPR051683">
    <property type="entry name" value="Enoyl-CoA_Hydratase/Isomerase"/>
</dbReference>
<evidence type="ECO:0000313" key="5">
    <source>
        <dbReference type="Proteomes" id="UP000231878"/>
    </source>
</evidence>
<dbReference type="Proteomes" id="UP000030475">
    <property type="component" value="Unassembled WGS sequence"/>
</dbReference>
<name>A0A095HKF8_BURPE</name>
<dbReference type="InterPro" id="IPR001753">
    <property type="entry name" value="Enoyl-CoA_hydra/iso"/>
</dbReference>
<reference evidence="2 4" key="1">
    <citation type="submission" date="2014-08" db="EMBL/GenBank/DDBJ databases">
        <authorList>
            <person name="Bunnell A."/>
            <person name="Chain P.S."/>
            <person name="Chertkov O."/>
            <person name="Currie B.J."/>
            <person name="Daligault H.E."/>
            <person name="Davenport K.W."/>
            <person name="Davis C."/>
            <person name="Gleasner C.D."/>
            <person name="Johnson S.L."/>
            <person name="Kaestli M."/>
            <person name="Koren S."/>
            <person name="Kunde Y.A."/>
            <person name="Mayo M."/>
            <person name="McMurry K.K."/>
            <person name="Price E.P."/>
            <person name="Reitenga K.G."/>
            <person name="Robison R."/>
            <person name="Rosovitz M.J."/>
            <person name="Sarovich D.S."/>
            <person name="Teshima H."/>
        </authorList>
    </citation>
    <scope>NUCLEOTIDE SEQUENCE [LARGE SCALE GENOMIC DNA]</scope>
    <source>
        <strain evidence="2 4">MSHR44</strain>
    </source>
</reference>
<comment type="caution">
    <text evidence="2">The sequence shown here is derived from an EMBL/GenBank/DDBJ whole genome shotgun (WGS) entry which is preliminary data.</text>
</comment>
<evidence type="ECO:0000256" key="1">
    <source>
        <dbReference type="ARBA" id="ARBA00005254"/>
    </source>
</evidence>